<sequence length="289" mass="30542">MMTCYSLGAVRSLSIGLGTALVMSIPLAASAQTAAAALPEKIKTSGSIVVGIESTYPPMAYKDPKSNERIGVNVDLVEKLAKELGVSVKWEEMSFEQLMTSLTTGRIDMIGTAISDLPSRREKLTFVDYLVTGAQPFTTSGKKDSIKTEADLCGKTVGAPRTTNYYPVAIAWSDKNCVGAGKTAATVNGTAGATATRLDLKQGRLDAAVLGPEYVAYLMADEPGVYALAGEPLIKTLFGFAFNKNETALRDAVATALTATMKSGAYKQVLQKYGLERQAITDVTIDAGT</sequence>
<reference evidence="4 5" key="1">
    <citation type="journal article" date="2019" name="Microorganisms">
        <title>Genome Insights into the Novel Species Microvirga brassicacearum, a Rapeseed Endophyte with Biotechnological Potential.</title>
        <authorList>
            <person name="Jimenez-Gomez A."/>
            <person name="Saati-Santamaria Z."/>
            <person name="Igual J.M."/>
            <person name="Rivas R."/>
            <person name="Mateos P.F."/>
            <person name="Garcia-Fraile P."/>
        </authorList>
    </citation>
    <scope>NUCLEOTIDE SEQUENCE [LARGE SCALE GENOMIC DNA]</scope>
    <source>
        <strain evidence="4 5">CDVBN77</strain>
    </source>
</reference>
<evidence type="ECO:0000256" key="1">
    <source>
        <dbReference type="ARBA" id="ARBA00022729"/>
    </source>
</evidence>
<keyword evidence="1 2" id="KW-0732">Signal</keyword>
<gene>
    <name evidence="4" type="ORF">FEZ63_08800</name>
</gene>
<dbReference type="CDD" id="cd01004">
    <property type="entry name" value="PBP2_MidA_like"/>
    <property type="match status" value="1"/>
</dbReference>
<dbReference type="Gene3D" id="3.40.190.10">
    <property type="entry name" value="Periplasmic binding protein-like II"/>
    <property type="match status" value="2"/>
</dbReference>
<dbReference type="InterPro" id="IPR001638">
    <property type="entry name" value="Solute-binding_3/MltF_N"/>
</dbReference>
<dbReference type="SUPFAM" id="SSF53850">
    <property type="entry name" value="Periplasmic binding protein-like II"/>
    <property type="match status" value="1"/>
</dbReference>
<dbReference type="AlphaFoldDB" id="A0A5N3PCF0"/>
<feature type="domain" description="Solute-binding protein family 3/N-terminal" evidence="3">
    <location>
        <begin position="47"/>
        <end position="277"/>
    </location>
</feature>
<dbReference type="SMART" id="SM00062">
    <property type="entry name" value="PBPb"/>
    <property type="match status" value="1"/>
</dbReference>
<organism evidence="4 5">
    <name type="scientific">Microvirga brassicacearum</name>
    <dbReference type="NCBI Taxonomy" id="2580413"/>
    <lineage>
        <taxon>Bacteria</taxon>
        <taxon>Pseudomonadati</taxon>
        <taxon>Pseudomonadota</taxon>
        <taxon>Alphaproteobacteria</taxon>
        <taxon>Hyphomicrobiales</taxon>
        <taxon>Methylobacteriaceae</taxon>
        <taxon>Microvirga</taxon>
    </lineage>
</organism>
<protein>
    <submittedName>
        <fullName evidence="4">ABC transporter substrate-binding protein</fullName>
    </submittedName>
</protein>
<evidence type="ECO:0000313" key="5">
    <source>
        <dbReference type="Proteomes" id="UP000325684"/>
    </source>
</evidence>
<feature type="signal peptide" evidence="2">
    <location>
        <begin position="1"/>
        <end position="31"/>
    </location>
</feature>
<evidence type="ECO:0000313" key="4">
    <source>
        <dbReference type="EMBL" id="KAB0267399.1"/>
    </source>
</evidence>
<evidence type="ECO:0000259" key="3">
    <source>
        <dbReference type="SMART" id="SM00062"/>
    </source>
</evidence>
<dbReference type="EMBL" id="VCMV01000013">
    <property type="protein sequence ID" value="KAB0267399.1"/>
    <property type="molecule type" value="Genomic_DNA"/>
</dbReference>
<comment type="caution">
    <text evidence="4">The sequence shown here is derived from an EMBL/GenBank/DDBJ whole genome shotgun (WGS) entry which is preliminary data.</text>
</comment>
<dbReference type="PANTHER" id="PTHR35936:SF17">
    <property type="entry name" value="ARGININE-BINDING EXTRACELLULAR PROTEIN ARTP"/>
    <property type="match status" value="1"/>
</dbReference>
<dbReference type="PANTHER" id="PTHR35936">
    <property type="entry name" value="MEMBRANE-BOUND LYTIC MUREIN TRANSGLYCOSYLASE F"/>
    <property type="match status" value="1"/>
</dbReference>
<dbReference type="RefSeq" id="WP_150943407.1">
    <property type="nucleotide sequence ID" value="NZ_VCMV01000013.1"/>
</dbReference>
<dbReference type="Pfam" id="PF00497">
    <property type="entry name" value="SBP_bac_3"/>
    <property type="match status" value="1"/>
</dbReference>
<accession>A0A5N3PCF0</accession>
<dbReference type="Proteomes" id="UP000325684">
    <property type="component" value="Unassembled WGS sequence"/>
</dbReference>
<dbReference type="OrthoDB" id="4577708at2"/>
<evidence type="ECO:0000256" key="2">
    <source>
        <dbReference type="SAM" id="SignalP"/>
    </source>
</evidence>
<feature type="chain" id="PRO_5024415025" evidence="2">
    <location>
        <begin position="32"/>
        <end position="289"/>
    </location>
</feature>
<keyword evidence="5" id="KW-1185">Reference proteome</keyword>
<proteinExistence type="predicted"/>
<name>A0A5N3PCF0_9HYPH</name>